<name>A0A0K2VG21_LEPSM</name>
<evidence type="ECO:0000313" key="1">
    <source>
        <dbReference type="EMBL" id="CDW49389.1"/>
    </source>
</evidence>
<sequence length="84" mass="9990">KSHSIGNVVNHFSGSGRSRSIQVRTIFWKQFKIFSKNSSQLFIERYNVWELYLYKPNFITLLKQQLKHISIVVLILFCCNLKVR</sequence>
<protein>
    <submittedName>
        <fullName evidence="1">Uncharacterized protein</fullName>
    </submittedName>
</protein>
<dbReference type="EMBL" id="HACA01032028">
    <property type="protein sequence ID" value="CDW49389.1"/>
    <property type="molecule type" value="Transcribed_RNA"/>
</dbReference>
<dbReference type="AlphaFoldDB" id="A0A0K2VG21"/>
<organism evidence="1">
    <name type="scientific">Lepeophtheirus salmonis</name>
    <name type="common">Salmon louse</name>
    <name type="synonym">Caligus salmonis</name>
    <dbReference type="NCBI Taxonomy" id="72036"/>
    <lineage>
        <taxon>Eukaryota</taxon>
        <taxon>Metazoa</taxon>
        <taxon>Ecdysozoa</taxon>
        <taxon>Arthropoda</taxon>
        <taxon>Crustacea</taxon>
        <taxon>Multicrustacea</taxon>
        <taxon>Hexanauplia</taxon>
        <taxon>Copepoda</taxon>
        <taxon>Siphonostomatoida</taxon>
        <taxon>Caligidae</taxon>
        <taxon>Lepeophtheirus</taxon>
    </lineage>
</organism>
<reference evidence="1" key="1">
    <citation type="submission" date="2014-05" db="EMBL/GenBank/DDBJ databases">
        <authorList>
            <person name="Chronopoulou M."/>
        </authorList>
    </citation>
    <scope>NUCLEOTIDE SEQUENCE</scope>
    <source>
        <tissue evidence="1">Whole organism</tissue>
    </source>
</reference>
<proteinExistence type="predicted"/>
<feature type="non-terminal residue" evidence="1">
    <location>
        <position position="1"/>
    </location>
</feature>
<accession>A0A0K2VG21</accession>